<evidence type="ECO:0008006" key="3">
    <source>
        <dbReference type="Google" id="ProtNLM"/>
    </source>
</evidence>
<protein>
    <recommendedName>
        <fullName evidence="3">Sugar phosphate isomerase</fullName>
    </recommendedName>
</protein>
<dbReference type="Proteomes" id="UP000222106">
    <property type="component" value="Unassembled WGS sequence"/>
</dbReference>
<evidence type="ECO:0000313" key="1">
    <source>
        <dbReference type="EMBL" id="PFG39141.1"/>
    </source>
</evidence>
<name>A0A2A9EKS7_9MICO</name>
<dbReference type="RefSeq" id="WP_170037264.1">
    <property type="nucleotide sequence ID" value="NZ_PDJI01000004.1"/>
</dbReference>
<keyword evidence="2" id="KW-1185">Reference proteome</keyword>
<organism evidence="1 2">
    <name type="scientific">Georgenia soli</name>
    <dbReference type="NCBI Taxonomy" id="638953"/>
    <lineage>
        <taxon>Bacteria</taxon>
        <taxon>Bacillati</taxon>
        <taxon>Actinomycetota</taxon>
        <taxon>Actinomycetes</taxon>
        <taxon>Micrococcales</taxon>
        <taxon>Bogoriellaceae</taxon>
        <taxon>Georgenia</taxon>
    </lineage>
</organism>
<sequence length="212" mass="22645">MTEQSPQLLDLLAPDVRDRLAAAVARVEEDPAAVVRLFASAGRKVGRGPTDPDDALGVVHPLVEDVARGELLAAHARAAGDRAAVVETLRDLYDHGDGDERRAVLRALPRLDVGDAAVDLLRDALRTNDVRLVAAAMGPYATAHLDDAAWRHGVLKCLFVGVPLTAVDGLKARRDDELVRMLRAFREERTAAGRDFPADGQALLDAADAPAS</sequence>
<dbReference type="InterPro" id="IPR047715">
    <property type="entry name" value="EboA_dom"/>
</dbReference>
<proteinExistence type="predicted"/>
<dbReference type="AlphaFoldDB" id="A0A2A9EKS7"/>
<reference evidence="1 2" key="1">
    <citation type="submission" date="2017-10" db="EMBL/GenBank/DDBJ databases">
        <title>Sequencing the genomes of 1000 actinobacteria strains.</title>
        <authorList>
            <person name="Klenk H.-P."/>
        </authorList>
    </citation>
    <scope>NUCLEOTIDE SEQUENCE [LARGE SCALE GENOMIC DNA]</scope>
    <source>
        <strain evidence="1 2">DSM 21838</strain>
    </source>
</reference>
<dbReference type="EMBL" id="PDJI01000004">
    <property type="protein sequence ID" value="PFG39141.1"/>
    <property type="molecule type" value="Genomic_DNA"/>
</dbReference>
<accession>A0A2A9EKS7</accession>
<dbReference type="NCBIfam" id="NF035938">
    <property type="entry name" value="EboA_domain"/>
    <property type="match status" value="1"/>
</dbReference>
<gene>
    <name evidence="1" type="ORF">ATJ97_1636</name>
</gene>
<evidence type="ECO:0000313" key="2">
    <source>
        <dbReference type="Proteomes" id="UP000222106"/>
    </source>
</evidence>
<comment type="caution">
    <text evidence="1">The sequence shown here is derived from an EMBL/GenBank/DDBJ whole genome shotgun (WGS) entry which is preliminary data.</text>
</comment>